<name>A0ACC2RPR8_9FUNG</name>
<reference evidence="1" key="1">
    <citation type="submission" date="2022-04" db="EMBL/GenBank/DDBJ databases">
        <title>Genome of the entomopathogenic fungus Entomophthora muscae.</title>
        <authorList>
            <person name="Elya C."/>
            <person name="Lovett B.R."/>
            <person name="Lee E."/>
            <person name="Macias A.M."/>
            <person name="Hajek A.E."/>
            <person name="De Bivort B.L."/>
            <person name="Kasson M.T."/>
            <person name="De Fine Licht H.H."/>
            <person name="Stajich J.E."/>
        </authorList>
    </citation>
    <scope>NUCLEOTIDE SEQUENCE</scope>
    <source>
        <strain evidence="1">Berkeley</strain>
    </source>
</reference>
<accession>A0ACC2RPR8</accession>
<dbReference type="EMBL" id="QTSX02006839">
    <property type="protein sequence ID" value="KAJ9052052.1"/>
    <property type="molecule type" value="Genomic_DNA"/>
</dbReference>
<dbReference type="Proteomes" id="UP001165960">
    <property type="component" value="Unassembled WGS sequence"/>
</dbReference>
<sequence length="216" mass="25077">MRVMVFVCILISGAIPEPIPLSEQQAGRELFDDYCFEKQYEFDAGFNPLETLPQIQKKAREMLGGAEDELVLYSKSVFVTIWSRIAVSPSSLVDLLLYYESIHRYGVDSIRKLYFDQLCSIELVKQTAFTRATEVLLVHSSDFDFYNYSVYHQETLAEIDSLTMAAIQKIYRRYTYLLSTLDYICHEEDFPPEITQLTSKVNKQINKRAVFPLLYV</sequence>
<comment type="caution">
    <text evidence="1">The sequence shown here is derived from an EMBL/GenBank/DDBJ whole genome shotgun (WGS) entry which is preliminary data.</text>
</comment>
<gene>
    <name evidence="1" type="ORF">DSO57_1038080</name>
</gene>
<keyword evidence="2" id="KW-1185">Reference proteome</keyword>
<organism evidence="1 2">
    <name type="scientific">Entomophthora muscae</name>
    <dbReference type="NCBI Taxonomy" id="34485"/>
    <lineage>
        <taxon>Eukaryota</taxon>
        <taxon>Fungi</taxon>
        <taxon>Fungi incertae sedis</taxon>
        <taxon>Zoopagomycota</taxon>
        <taxon>Entomophthoromycotina</taxon>
        <taxon>Entomophthoromycetes</taxon>
        <taxon>Entomophthorales</taxon>
        <taxon>Entomophthoraceae</taxon>
        <taxon>Entomophthora</taxon>
    </lineage>
</organism>
<evidence type="ECO:0000313" key="2">
    <source>
        <dbReference type="Proteomes" id="UP001165960"/>
    </source>
</evidence>
<evidence type="ECO:0000313" key="1">
    <source>
        <dbReference type="EMBL" id="KAJ9052052.1"/>
    </source>
</evidence>
<proteinExistence type="predicted"/>
<protein>
    <submittedName>
        <fullName evidence="1">Uncharacterized protein</fullName>
    </submittedName>
</protein>